<evidence type="ECO:0000313" key="4">
    <source>
        <dbReference type="Proteomes" id="UP000186040"/>
    </source>
</evidence>
<evidence type="ECO:0000313" key="3">
    <source>
        <dbReference type="EMBL" id="OLR95096.1"/>
    </source>
</evidence>
<dbReference type="Pfam" id="PF02861">
    <property type="entry name" value="Clp_N"/>
    <property type="match status" value="1"/>
</dbReference>
<proteinExistence type="predicted"/>
<feature type="domain" description="Clp R" evidence="2">
    <location>
        <begin position="140"/>
        <end position="234"/>
    </location>
</feature>
<evidence type="ECO:0000259" key="2">
    <source>
        <dbReference type="PROSITE" id="PS51903"/>
    </source>
</evidence>
<dbReference type="EMBL" id="MKQR01000005">
    <property type="protein sequence ID" value="OLR95096.1"/>
    <property type="molecule type" value="Genomic_DNA"/>
</dbReference>
<keyword evidence="1" id="KW-0677">Repeat</keyword>
<dbReference type="InterPro" id="IPR004176">
    <property type="entry name" value="Clp_R_N"/>
</dbReference>
<dbReference type="Proteomes" id="UP000186040">
    <property type="component" value="Unassembled WGS sequence"/>
</dbReference>
<dbReference type="Gene3D" id="1.10.1780.10">
    <property type="entry name" value="Clp, N-terminal domain"/>
    <property type="match status" value="1"/>
</dbReference>
<dbReference type="AlphaFoldDB" id="A0A1Q9LST4"/>
<sequence>MHGGTVRPRRGWGGVPKINVYLPDDLAEGVRAAGLPVSAICQRALEASVRRVAAIRRTALSAHEDPTAGLNQFTDRARTAIRTAAGRSRAAGGQLGTADLLHGVLDEGANLGVRVLRALGLDPAALAAALPQRPQDPVGAASFTATASAALELAVTEALALGHDFVGCEHLVLGLLAEPDGSAGALLRDRGADLRPARQAVVAALVGLTRAAPDPLHPVLARLDRLERHTGLAP</sequence>
<organism evidence="3 4">
    <name type="scientific">Actinokineospora bangkokensis</name>
    <dbReference type="NCBI Taxonomy" id="1193682"/>
    <lineage>
        <taxon>Bacteria</taxon>
        <taxon>Bacillati</taxon>
        <taxon>Actinomycetota</taxon>
        <taxon>Actinomycetes</taxon>
        <taxon>Pseudonocardiales</taxon>
        <taxon>Pseudonocardiaceae</taxon>
        <taxon>Actinokineospora</taxon>
    </lineage>
</organism>
<dbReference type="STRING" id="1193682.BJP25_08340"/>
<dbReference type="SUPFAM" id="SSF81923">
    <property type="entry name" value="Double Clp-N motif"/>
    <property type="match status" value="2"/>
</dbReference>
<comment type="caution">
    <text evidence="3">The sequence shown here is derived from an EMBL/GenBank/DDBJ whole genome shotgun (WGS) entry which is preliminary data.</text>
</comment>
<name>A0A1Q9LST4_9PSEU</name>
<accession>A0A1Q9LST4</accession>
<reference evidence="3 4" key="1">
    <citation type="submission" date="2016-10" db="EMBL/GenBank/DDBJ databases">
        <title>The Draft Genome Sequence of Actinokineospora bangkokensis 44EHWT reveals the biosynthetic pathway of antifungal compounds Thailandins with unusual extender unit butylmalonyl-CoA.</title>
        <authorList>
            <person name="Greule A."/>
            <person name="Intra B."/>
            <person name="Flemming S."/>
            <person name="Rommel M.G."/>
            <person name="Panbangred W."/>
            <person name="Bechthold A."/>
        </authorList>
    </citation>
    <scope>NUCLEOTIDE SEQUENCE [LARGE SCALE GENOMIC DNA]</scope>
    <source>
        <strain evidence="3 4">44EHW</strain>
    </source>
</reference>
<evidence type="ECO:0000256" key="1">
    <source>
        <dbReference type="PROSITE-ProRule" id="PRU01251"/>
    </source>
</evidence>
<dbReference type="PROSITE" id="PS51903">
    <property type="entry name" value="CLP_R"/>
    <property type="match status" value="1"/>
</dbReference>
<gene>
    <name evidence="3" type="ORF">BJP25_08340</name>
</gene>
<dbReference type="InterPro" id="IPR036628">
    <property type="entry name" value="Clp_N_dom_sf"/>
</dbReference>
<protein>
    <recommendedName>
        <fullName evidence="2">Clp R domain-containing protein</fullName>
    </recommendedName>
</protein>
<keyword evidence="4" id="KW-1185">Reference proteome</keyword>